<keyword evidence="2 5" id="KW-0378">Hydrolase</keyword>
<feature type="domain" description="Glycosyl hydrolase family 32 N-terminal" evidence="4">
    <location>
        <begin position="161"/>
        <end position="247"/>
    </location>
</feature>
<keyword evidence="3" id="KW-0326">Glycosidase</keyword>
<comment type="caution">
    <text evidence="5">The sequence shown here is derived from an EMBL/GenBank/DDBJ whole genome shotgun (WGS) entry which is preliminary data.</text>
</comment>
<keyword evidence="6" id="KW-1185">Reference proteome</keyword>
<evidence type="ECO:0000313" key="6">
    <source>
        <dbReference type="Proteomes" id="UP000293638"/>
    </source>
</evidence>
<dbReference type="EMBL" id="SGXD01000001">
    <property type="protein sequence ID" value="RZS91353.1"/>
    <property type="molecule type" value="Genomic_DNA"/>
</dbReference>
<dbReference type="InterPro" id="IPR013148">
    <property type="entry name" value="Glyco_hydro_32_N"/>
</dbReference>
<organism evidence="5 6">
    <name type="scientific">Motilibacter rhizosphaerae</name>
    <dbReference type="NCBI Taxonomy" id="598652"/>
    <lineage>
        <taxon>Bacteria</taxon>
        <taxon>Bacillati</taxon>
        <taxon>Actinomycetota</taxon>
        <taxon>Actinomycetes</taxon>
        <taxon>Motilibacterales</taxon>
        <taxon>Motilibacteraceae</taxon>
        <taxon>Motilibacter</taxon>
    </lineage>
</organism>
<evidence type="ECO:0000256" key="1">
    <source>
        <dbReference type="ARBA" id="ARBA00009902"/>
    </source>
</evidence>
<name>A0A4Q7NVQ5_9ACTN</name>
<evidence type="ECO:0000259" key="4">
    <source>
        <dbReference type="Pfam" id="PF00251"/>
    </source>
</evidence>
<evidence type="ECO:0000256" key="3">
    <source>
        <dbReference type="ARBA" id="ARBA00023295"/>
    </source>
</evidence>
<sequence>MTSQPSSLLDALPAVDWEGAAVVATPPEPRAGSWAGGPSAQLVDGTTWLAYRLRKPVGEGRGFANVVARSSGGDAYEPVAEVRRESFGGDSLERPALVVTPEGGWRLYVSVALPGTKAWRVDLLEASSPEGLATAVPRTVLPATELAAPKDPVVRLLPDRRWHLWASVHPLDDPLATDRMTTEHAVSDDGVSWAWTGTALAPRAGTWEERGVRVSTVVVADDQLVALYDGRATELEDWEERTGVAFGKDPEQLQAVGDLPLLSSVHPPHGLRYVELLALPEGRWRVFAEVTRPDGSHDLRTTVL</sequence>
<dbReference type="Proteomes" id="UP000293638">
    <property type="component" value="Unassembled WGS sequence"/>
</dbReference>
<dbReference type="RefSeq" id="WP_130491434.1">
    <property type="nucleotide sequence ID" value="NZ_SGXD01000001.1"/>
</dbReference>
<dbReference type="SUPFAM" id="SSF75005">
    <property type="entry name" value="Arabinanase/levansucrase/invertase"/>
    <property type="match status" value="1"/>
</dbReference>
<reference evidence="5 6" key="1">
    <citation type="submission" date="2019-02" db="EMBL/GenBank/DDBJ databases">
        <title>Genomic Encyclopedia of Type Strains, Phase IV (KMG-IV): sequencing the most valuable type-strain genomes for metagenomic binning, comparative biology and taxonomic classification.</title>
        <authorList>
            <person name="Goeker M."/>
        </authorList>
    </citation>
    <scope>NUCLEOTIDE SEQUENCE [LARGE SCALE GENOMIC DNA]</scope>
    <source>
        <strain evidence="5 6">DSM 45622</strain>
    </source>
</reference>
<evidence type="ECO:0000256" key="2">
    <source>
        <dbReference type="ARBA" id="ARBA00022801"/>
    </source>
</evidence>
<gene>
    <name evidence="5" type="ORF">EV189_0592</name>
</gene>
<protein>
    <submittedName>
        <fullName evidence="5">Glycosyl hydrolase family 32</fullName>
    </submittedName>
</protein>
<evidence type="ECO:0000313" key="5">
    <source>
        <dbReference type="EMBL" id="RZS91353.1"/>
    </source>
</evidence>
<dbReference type="OrthoDB" id="251398at2"/>
<dbReference type="Pfam" id="PF00251">
    <property type="entry name" value="Glyco_hydro_32N"/>
    <property type="match status" value="1"/>
</dbReference>
<comment type="similarity">
    <text evidence="1">Belongs to the glycosyl hydrolase 32 family.</text>
</comment>
<dbReference type="AlphaFoldDB" id="A0A4Q7NVQ5"/>
<dbReference type="InterPro" id="IPR023296">
    <property type="entry name" value="Glyco_hydro_beta-prop_sf"/>
</dbReference>
<dbReference type="GO" id="GO:0016798">
    <property type="term" value="F:hydrolase activity, acting on glycosyl bonds"/>
    <property type="evidence" value="ECO:0007669"/>
    <property type="project" value="UniProtKB-KW"/>
</dbReference>
<accession>A0A4Q7NVQ5</accession>
<dbReference type="Gene3D" id="2.115.10.20">
    <property type="entry name" value="Glycosyl hydrolase domain, family 43"/>
    <property type="match status" value="1"/>
</dbReference>
<proteinExistence type="inferred from homology"/>